<dbReference type="PROSITE" id="PS51184">
    <property type="entry name" value="JMJC"/>
    <property type="match status" value="1"/>
</dbReference>
<reference evidence="7 8" key="1">
    <citation type="submission" date="2017-04" db="EMBL/GenBank/DDBJ databases">
        <title>Draft genome sequence of Zooshikella ganghwensis VG4 isolated from Red Sea sediments.</title>
        <authorList>
            <person name="Rehman Z."/>
            <person name="Alam I."/>
            <person name="Kamau A."/>
            <person name="Bajic V."/>
            <person name="Leiknes T."/>
        </authorList>
    </citation>
    <scope>NUCLEOTIDE SEQUENCE [LARGE SCALE GENOMIC DNA]</scope>
    <source>
        <strain evidence="7 8">VG4</strain>
    </source>
</reference>
<organism evidence="7 8">
    <name type="scientific">Zooshikella ganghwensis</name>
    <dbReference type="NCBI Taxonomy" id="202772"/>
    <lineage>
        <taxon>Bacteria</taxon>
        <taxon>Pseudomonadati</taxon>
        <taxon>Pseudomonadota</taxon>
        <taxon>Gammaproteobacteria</taxon>
        <taxon>Oceanospirillales</taxon>
        <taxon>Zooshikellaceae</taxon>
        <taxon>Zooshikella</taxon>
    </lineage>
</organism>
<keyword evidence="3" id="KW-0223">Dioxygenase</keyword>
<dbReference type="GO" id="GO:0016706">
    <property type="term" value="F:2-oxoglutarate-dependent dioxygenase activity"/>
    <property type="evidence" value="ECO:0007669"/>
    <property type="project" value="TreeGrafter"/>
</dbReference>
<keyword evidence="4" id="KW-0560">Oxidoreductase</keyword>
<feature type="domain" description="JmjC" evidence="6">
    <location>
        <begin position="97"/>
        <end position="225"/>
    </location>
</feature>
<dbReference type="SMART" id="SM00558">
    <property type="entry name" value="JmjC"/>
    <property type="match status" value="1"/>
</dbReference>
<evidence type="ECO:0000256" key="4">
    <source>
        <dbReference type="ARBA" id="ARBA00023002"/>
    </source>
</evidence>
<dbReference type="SUPFAM" id="SSF51197">
    <property type="entry name" value="Clavaminate synthase-like"/>
    <property type="match status" value="1"/>
</dbReference>
<evidence type="ECO:0000313" key="8">
    <source>
        <dbReference type="Proteomes" id="UP000257039"/>
    </source>
</evidence>
<evidence type="ECO:0000256" key="1">
    <source>
        <dbReference type="ARBA" id="ARBA00001954"/>
    </source>
</evidence>
<accession>A0A4V1INL9</accession>
<dbReference type="InterPro" id="IPR003347">
    <property type="entry name" value="JmjC_dom"/>
</dbReference>
<dbReference type="PANTHER" id="PTHR13096">
    <property type="entry name" value="MINA53 MYC INDUCED NUCLEAR ANTIGEN"/>
    <property type="match status" value="1"/>
</dbReference>
<keyword evidence="2" id="KW-0479">Metal-binding</keyword>
<dbReference type="Gene3D" id="3.40.366.30">
    <property type="entry name" value="50S ribosomal protein L16 arginine hydroxylase, Chain A, Domain 2"/>
    <property type="match status" value="1"/>
</dbReference>
<dbReference type="InterPro" id="IPR039994">
    <property type="entry name" value="NO66-like"/>
</dbReference>
<evidence type="ECO:0000256" key="3">
    <source>
        <dbReference type="ARBA" id="ARBA00022964"/>
    </source>
</evidence>
<dbReference type="Pfam" id="PF20514">
    <property type="entry name" value="WHD_ROXA"/>
    <property type="match status" value="1"/>
</dbReference>
<keyword evidence="8" id="KW-1185">Reference proteome</keyword>
<comment type="cofactor">
    <cofactor evidence="1">
        <name>Fe(2+)</name>
        <dbReference type="ChEBI" id="CHEBI:29033"/>
    </cofactor>
</comment>
<dbReference type="GO" id="GO:0046872">
    <property type="term" value="F:metal ion binding"/>
    <property type="evidence" value="ECO:0007669"/>
    <property type="project" value="UniProtKB-KW"/>
</dbReference>
<comment type="caution">
    <text evidence="7">The sequence shown here is derived from an EMBL/GenBank/DDBJ whole genome shotgun (WGS) entry which is preliminary data.</text>
</comment>
<dbReference type="RefSeq" id="WP_094787395.1">
    <property type="nucleotide sequence ID" value="NZ_NDXW01000001.1"/>
</dbReference>
<name>A0A4V1INL9_9GAMM</name>
<dbReference type="Proteomes" id="UP000257039">
    <property type="component" value="Unassembled WGS sequence"/>
</dbReference>
<proteinExistence type="predicted"/>
<evidence type="ECO:0000256" key="5">
    <source>
        <dbReference type="ARBA" id="ARBA00023004"/>
    </source>
</evidence>
<evidence type="ECO:0000259" key="6">
    <source>
        <dbReference type="PROSITE" id="PS51184"/>
    </source>
</evidence>
<dbReference type="Gene3D" id="2.60.120.650">
    <property type="entry name" value="Cupin"/>
    <property type="match status" value="1"/>
</dbReference>
<keyword evidence="5" id="KW-0408">Iron</keyword>
<gene>
    <name evidence="7" type="ORF">B9G39_12430</name>
</gene>
<dbReference type="AlphaFoldDB" id="A0A4V1INL9"/>
<dbReference type="Pfam" id="PF08007">
    <property type="entry name" value="JmjC_2"/>
    <property type="match status" value="1"/>
</dbReference>
<dbReference type="PANTHER" id="PTHR13096:SF8">
    <property type="entry name" value="RIBOSOMAL OXYGENASE 1"/>
    <property type="match status" value="1"/>
</dbReference>
<evidence type="ECO:0000313" key="7">
    <source>
        <dbReference type="EMBL" id="RDH44191.1"/>
    </source>
</evidence>
<protein>
    <submittedName>
        <fullName evidence="7">Cupin domain-containing protein</fullName>
    </submittedName>
</protein>
<sequence>MNTLLGNISAAEFLREYWQQRPLLIRQALPAYQSPVSPEELAGLAMEDTVEARLVVNDDEAEPWQVWHGPFSEEAFLNLPVDNWTLLVQAVDHWVPEVAQLLSHFDFLPGWRLDDIMVSYARPGGGVGPHYDHYDVFLLQARGRRKWQVGQRCTVQTPLMTHNDLKIVADFQTAEEWILEPGDMLYLPPGVAHNGIGIDDCMTFSVGFRAPSAAEVITHFSDYVADNLSDDNRYADPALSLPEHPGEITHSAIGRLKTLLSQLDDEQKLVEWFGRFMTESKYNMTPELPTIKPTDCDELAGRLKQGYSLTVVPGARLAYSALNNCWQIYADGQVLQASEQVSPILTRLERRQSINQADVSEADADTLLLLTQLVALGTLAWKRNDDC</sequence>
<evidence type="ECO:0000256" key="2">
    <source>
        <dbReference type="ARBA" id="ARBA00022723"/>
    </source>
</evidence>
<dbReference type="InterPro" id="IPR046799">
    <property type="entry name" value="ROXA-like_wH"/>
</dbReference>
<dbReference type="EMBL" id="NDXW01000001">
    <property type="protein sequence ID" value="RDH44191.1"/>
    <property type="molecule type" value="Genomic_DNA"/>
</dbReference>